<dbReference type="GO" id="GO:0008009">
    <property type="term" value="F:chemokine activity"/>
    <property type="evidence" value="ECO:0007669"/>
    <property type="project" value="InterPro"/>
</dbReference>
<evidence type="ECO:0000259" key="4">
    <source>
        <dbReference type="SMART" id="SM00199"/>
    </source>
</evidence>
<dbReference type="InterPro" id="IPR001811">
    <property type="entry name" value="Chemokine_IL8-like_dom"/>
</dbReference>
<gene>
    <name evidence="5" type="ORF">AGOR_G00114320</name>
</gene>
<comment type="caution">
    <text evidence="5">The sequence shown here is derived from an EMBL/GenBank/DDBJ whole genome shotgun (WGS) entry which is preliminary data.</text>
</comment>
<dbReference type="GO" id="GO:0005615">
    <property type="term" value="C:extracellular space"/>
    <property type="evidence" value="ECO:0007669"/>
    <property type="project" value="UniProtKB-KW"/>
</dbReference>
<feature type="domain" description="Chemokine interleukin-8-like" evidence="4">
    <location>
        <begin position="32"/>
        <end position="92"/>
    </location>
</feature>
<protein>
    <recommendedName>
        <fullName evidence="4">Chemokine interleukin-8-like domain-containing protein</fullName>
    </recommendedName>
</protein>
<feature type="chain" id="PRO_5035875911" description="Chemokine interleukin-8-like domain-containing protein" evidence="3">
    <location>
        <begin position="29"/>
        <end position="128"/>
    </location>
</feature>
<name>A0A8T3DDR6_9TELE</name>
<dbReference type="AlphaFoldDB" id="A0A8T3DDR6"/>
<evidence type="ECO:0000256" key="3">
    <source>
        <dbReference type="SAM" id="SignalP"/>
    </source>
</evidence>
<evidence type="ECO:0000256" key="1">
    <source>
        <dbReference type="ARBA" id="ARBA00022514"/>
    </source>
</evidence>
<sequence>MKFSLHTPCLFVALSICALLYTARVGESTFVPTRCLCTQTYRVVRGPFVDFSVTSKGPHCSTDEIIVKLQRNNKEVCLSPDGPQAKRLKKCWNRKSKNGGNKKKCLRKRGNKKQGQKRGSKQSKGATS</sequence>
<proteinExistence type="predicted"/>
<feature type="signal peptide" evidence="3">
    <location>
        <begin position="1"/>
        <end position="28"/>
    </location>
</feature>
<dbReference type="Proteomes" id="UP000829720">
    <property type="component" value="Unassembled WGS sequence"/>
</dbReference>
<dbReference type="OrthoDB" id="8460355at2759"/>
<dbReference type="InterPro" id="IPR039809">
    <property type="entry name" value="Chemokine_b/g/d"/>
</dbReference>
<accession>A0A8T3DDR6</accession>
<organism evidence="5 6">
    <name type="scientific">Albula goreensis</name>
    <dbReference type="NCBI Taxonomy" id="1534307"/>
    <lineage>
        <taxon>Eukaryota</taxon>
        <taxon>Metazoa</taxon>
        <taxon>Chordata</taxon>
        <taxon>Craniata</taxon>
        <taxon>Vertebrata</taxon>
        <taxon>Euteleostomi</taxon>
        <taxon>Actinopterygii</taxon>
        <taxon>Neopterygii</taxon>
        <taxon>Teleostei</taxon>
        <taxon>Albuliformes</taxon>
        <taxon>Albulidae</taxon>
        <taxon>Albula</taxon>
    </lineage>
</organism>
<keyword evidence="6" id="KW-1185">Reference proteome</keyword>
<dbReference type="SMART" id="SM00199">
    <property type="entry name" value="SCY"/>
    <property type="match status" value="1"/>
</dbReference>
<dbReference type="GO" id="GO:0006955">
    <property type="term" value="P:immune response"/>
    <property type="evidence" value="ECO:0007669"/>
    <property type="project" value="InterPro"/>
</dbReference>
<reference evidence="5" key="1">
    <citation type="submission" date="2021-01" db="EMBL/GenBank/DDBJ databases">
        <authorList>
            <person name="Zahm M."/>
            <person name="Roques C."/>
            <person name="Cabau C."/>
            <person name="Klopp C."/>
            <person name="Donnadieu C."/>
            <person name="Jouanno E."/>
            <person name="Lampietro C."/>
            <person name="Louis A."/>
            <person name="Herpin A."/>
            <person name="Echchiki A."/>
            <person name="Berthelot C."/>
            <person name="Parey E."/>
            <person name="Roest-Crollius H."/>
            <person name="Braasch I."/>
            <person name="Postlethwait J."/>
            <person name="Bobe J."/>
            <person name="Montfort J."/>
            <person name="Bouchez O."/>
            <person name="Begum T."/>
            <person name="Mejri S."/>
            <person name="Adams A."/>
            <person name="Chen W.-J."/>
            <person name="Guiguen Y."/>
        </authorList>
    </citation>
    <scope>NUCLEOTIDE SEQUENCE</scope>
    <source>
        <tissue evidence="5">Blood</tissue>
    </source>
</reference>
<dbReference type="PANTHER" id="PTHR12015:SF210">
    <property type="entry name" value="C-X-C MOTIF CHEMOKINE 9"/>
    <property type="match status" value="1"/>
</dbReference>
<feature type="compositionally biased region" description="Basic residues" evidence="2">
    <location>
        <begin position="89"/>
        <end position="121"/>
    </location>
</feature>
<feature type="region of interest" description="Disordered" evidence="2">
    <location>
        <begin position="89"/>
        <end position="128"/>
    </location>
</feature>
<evidence type="ECO:0000313" key="6">
    <source>
        <dbReference type="Proteomes" id="UP000829720"/>
    </source>
</evidence>
<dbReference type="InterPro" id="IPR036048">
    <property type="entry name" value="Interleukin_8-like_sf"/>
</dbReference>
<dbReference type="EMBL" id="JAERUA010000010">
    <property type="protein sequence ID" value="KAI1894292.1"/>
    <property type="molecule type" value="Genomic_DNA"/>
</dbReference>
<dbReference type="Pfam" id="PF00048">
    <property type="entry name" value="IL8"/>
    <property type="match status" value="1"/>
</dbReference>
<keyword evidence="3" id="KW-0732">Signal</keyword>
<dbReference type="PANTHER" id="PTHR12015">
    <property type="entry name" value="SMALL INDUCIBLE CYTOKINE A"/>
    <property type="match status" value="1"/>
</dbReference>
<evidence type="ECO:0000313" key="5">
    <source>
        <dbReference type="EMBL" id="KAI1894292.1"/>
    </source>
</evidence>
<dbReference type="Gene3D" id="2.40.50.40">
    <property type="match status" value="1"/>
</dbReference>
<keyword evidence="1" id="KW-0202">Cytokine</keyword>
<dbReference type="PRINTS" id="PR00436">
    <property type="entry name" value="INTERLEUKIN8"/>
</dbReference>
<evidence type="ECO:0000256" key="2">
    <source>
        <dbReference type="SAM" id="MobiDB-lite"/>
    </source>
</evidence>
<dbReference type="SUPFAM" id="SSF54117">
    <property type="entry name" value="Interleukin 8-like chemokines"/>
    <property type="match status" value="1"/>
</dbReference>